<reference evidence="9" key="1">
    <citation type="submission" date="2021-01" db="EMBL/GenBank/DDBJ databases">
        <authorList>
            <person name="Kaushik A."/>
        </authorList>
    </citation>
    <scope>NUCLEOTIDE SEQUENCE</scope>
    <source>
        <strain evidence="9">AG6-10EEA</strain>
    </source>
</reference>
<evidence type="ECO:0000256" key="3">
    <source>
        <dbReference type="ARBA" id="ARBA00022664"/>
    </source>
</evidence>
<feature type="compositionally biased region" description="Low complexity" evidence="8">
    <location>
        <begin position="167"/>
        <end position="193"/>
    </location>
</feature>
<protein>
    <recommendedName>
        <fullName evidence="7">Pre-mRNA-splicing factor 38</fullName>
    </recommendedName>
</protein>
<comment type="similarity">
    <text evidence="2 7">Belongs to the PRP38 family.</text>
</comment>
<evidence type="ECO:0000256" key="1">
    <source>
        <dbReference type="ARBA" id="ARBA00004123"/>
    </source>
</evidence>
<evidence type="ECO:0000256" key="7">
    <source>
        <dbReference type="RuleBase" id="RU367025"/>
    </source>
</evidence>
<name>A0A8H3D2E0_9AGAM</name>
<dbReference type="PANTHER" id="PTHR23142">
    <property type="entry name" value="PRE-MRNA-SPLICING FACTOR 38A-RELATED"/>
    <property type="match status" value="1"/>
</dbReference>
<dbReference type="Proteomes" id="UP000663853">
    <property type="component" value="Unassembled WGS sequence"/>
</dbReference>
<dbReference type="EMBL" id="CAJMXA010003535">
    <property type="protein sequence ID" value="CAE6501388.1"/>
    <property type="molecule type" value="Genomic_DNA"/>
</dbReference>
<evidence type="ECO:0000313" key="10">
    <source>
        <dbReference type="Proteomes" id="UP000663853"/>
    </source>
</evidence>
<feature type="region of interest" description="Disordered" evidence="8">
    <location>
        <begin position="97"/>
        <end position="203"/>
    </location>
</feature>
<dbReference type="AlphaFoldDB" id="A0A8H3D2E0"/>
<comment type="function">
    <text evidence="7">Required for pre-mRNA splicing.</text>
</comment>
<evidence type="ECO:0000256" key="2">
    <source>
        <dbReference type="ARBA" id="ARBA00006164"/>
    </source>
</evidence>
<proteinExistence type="inferred from homology"/>
<feature type="compositionally biased region" description="Basic and acidic residues" evidence="8">
    <location>
        <begin position="194"/>
        <end position="203"/>
    </location>
</feature>
<evidence type="ECO:0000256" key="6">
    <source>
        <dbReference type="ARBA" id="ARBA00023242"/>
    </source>
</evidence>
<keyword evidence="6 7" id="KW-0539">Nucleus</keyword>
<evidence type="ECO:0000256" key="5">
    <source>
        <dbReference type="ARBA" id="ARBA00023187"/>
    </source>
</evidence>
<evidence type="ECO:0000313" key="9">
    <source>
        <dbReference type="EMBL" id="CAE6501388.1"/>
    </source>
</evidence>
<accession>A0A8H3D2E0</accession>
<sequence>MADEFKYLRALTAMYIRMTFPPVEIYEILEPLLKDYRKLRLRNMAGYSLTFMDEFVDQLLTEERVCDIILPRLAKREVLEETEGLAPRTSVLLNAMAGKSGSDDEGESKKARKRSESVGSDRSVSRGRSLSRSPRSVKSKSRSRSGSVNMQERFVSKSPSRSRSRSRSQSVTPPRQRSRTHSPSPYRSRSRSVSPDRMDVTES</sequence>
<evidence type="ECO:0000256" key="4">
    <source>
        <dbReference type="ARBA" id="ARBA00022728"/>
    </source>
</evidence>
<dbReference type="Pfam" id="PF03371">
    <property type="entry name" value="PRP38"/>
    <property type="match status" value="1"/>
</dbReference>
<feature type="compositionally biased region" description="Low complexity" evidence="8">
    <location>
        <begin position="117"/>
        <end position="134"/>
    </location>
</feature>
<comment type="caution">
    <text evidence="9">The sequence shown here is derived from an EMBL/GenBank/DDBJ whole genome shotgun (WGS) entry which is preliminary data.</text>
</comment>
<comment type="subcellular location">
    <subcellularLocation>
        <location evidence="1 7">Nucleus</location>
    </subcellularLocation>
</comment>
<keyword evidence="4 7" id="KW-0747">Spliceosome</keyword>
<organism evidence="9 10">
    <name type="scientific">Rhizoctonia solani</name>
    <dbReference type="NCBI Taxonomy" id="456999"/>
    <lineage>
        <taxon>Eukaryota</taxon>
        <taxon>Fungi</taxon>
        <taxon>Dikarya</taxon>
        <taxon>Basidiomycota</taxon>
        <taxon>Agaricomycotina</taxon>
        <taxon>Agaricomycetes</taxon>
        <taxon>Cantharellales</taxon>
        <taxon>Ceratobasidiaceae</taxon>
        <taxon>Rhizoctonia</taxon>
    </lineage>
</organism>
<keyword evidence="5 7" id="KW-0508">mRNA splicing</keyword>
<evidence type="ECO:0000256" key="8">
    <source>
        <dbReference type="SAM" id="MobiDB-lite"/>
    </source>
</evidence>
<dbReference type="GO" id="GO:0000398">
    <property type="term" value="P:mRNA splicing, via spliceosome"/>
    <property type="evidence" value="ECO:0007669"/>
    <property type="project" value="UniProtKB-UniRule"/>
</dbReference>
<keyword evidence="3 7" id="KW-0507">mRNA processing</keyword>
<dbReference type="GO" id="GO:0005681">
    <property type="term" value="C:spliceosomal complex"/>
    <property type="evidence" value="ECO:0007669"/>
    <property type="project" value="UniProtKB-KW"/>
</dbReference>
<dbReference type="InterPro" id="IPR005037">
    <property type="entry name" value="PRP38"/>
</dbReference>
<gene>
    <name evidence="9" type="ORF">RDB_LOCUS113012</name>
</gene>